<evidence type="ECO:0000259" key="4">
    <source>
        <dbReference type="SMART" id="SM00861"/>
    </source>
</evidence>
<dbReference type="SUPFAM" id="SSF52922">
    <property type="entry name" value="TK C-terminal domain-like"/>
    <property type="match status" value="1"/>
</dbReference>
<organism evidence="5">
    <name type="scientific">Vecturithrix granuli</name>
    <dbReference type="NCBI Taxonomy" id="1499967"/>
    <lineage>
        <taxon>Bacteria</taxon>
        <taxon>Candidatus Moduliflexota</taxon>
        <taxon>Candidatus Vecturitrichia</taxon>
        <taxon>Candidatus Vecturitrichales</taxon>
        <taxon>Candidatus Vecturitrichaceae</taxon>
        <taxon>Candidatus Vecturithrix</taxon>
    </lineage>
</organism>
<sequence length="324" mass="35349">MSRMLTYREALGEGIKLEMERDDRIFMLGEDIGIYGGAYKVSKGLLELFGERRIMDAPMSESLIVGAGIGAALIGLRPIVELMYIDFATLASDQIINQAAKFHFMTGGNVTVPMVIRTQQGAGRSAAAQHSQSLESWYAHIPGLKVVLPATAYDAKGLMIAAIRDNNPVMVIEHKALYTLKGEVPEGSYTVEIGKADLKREGTDVTILTYSKMVHLCLQAAETLAQQQGVSVEVVDLRSLRPFDEETIKISLMKTGKVLIVTESNKTAGMSAELFAKSWELVPSLKQVRRLAGKDVIMACSPQLEQYSIPSVEEIQAAVIELAA</sequence>
<keyword evidence="6" id="KW-1185">Reference proteome</keyword>
<dbReference type="eggNOG" id="COG0022">
    <property type="taxonomic scope" value="Bacteria"/>
</dbReference>
<dbReference type="PANTHER" id="PTHR43257">
    <property type="entry name" value="PYRUVATE DEHYDROGENASE E1 COMPONENT BETA SUBUNIT"/>
    <property type="match status" value="1"/>
</dbReference>
<reference evidence="5" key="1">
    <citation type="journal article" date="2015" name="PeerJ">
        <title>First genomic representation of candidate bacterial phylum KSB3 points to enhanced environmental sensing as a trigger of wastewater bulking.</title>
        <authorList>
            <person name="Sekiguchi Y."/>
            <person name="Ohashi A."/>
            <person name="Parks D.H."/>
            <person name="Yamauchi T."/>
            <person name="Tyson G.W."/>
            <person name="Hugenholtz P."/>
        </authorList>
    </citation>
    <scope>NUCLEOTIDE SEQUENCE [LARGE SCALE GENOMIC DNA]</scope>
</reference>
<dbReference type="FunFam" id="3.40.50.970:FF:000001">
    <property type="entry name" value="Pyruvate dehydrogenase E1 beta subunit"/>
    <property type="match status" value="1"/>
</dbReference>
<dbReference type="EMBL" id="DF820463">
    <property type="protein sequence ID" value="GAK55617.1"/>
    <property type="molecule type" value="Genomic_DNA"/>
</dbReference>
<dbReference type="STRING" id="1499967.U27_02451"/>
<dbReference type="InterPro" id="IPR033248">
    <property type="entry name" value="Transketolase_C"/>
</dbReference>
<protein>
    <submittedName>
        <fullName evidence="5">Transketolase central region</fullName>
    </submittedName>
</protein>
<dbReference type="Proteomes" id="UP000030661">
    <property type="component" value="Unassembled WGS sequence"/>
</dbReference>
<feature type="domain" description="Transketolase-like pyrimidine-binding" evidence="4">
    <location>
        <begin position="5"/>
        <end position="180"/>
    </location>
</feature>
<gene>
    <name evidence="5" type="ORF">U27_02451</name>
</gene>
<dbReference type="HOGENOM" id="CLU_012907_1_1_0"/>
<evidence type="ECO:0000256" key="1">
    <source>
        <dbReference type="ARBA" id="ARBA00001964"/>
    </source>
</evidence>
<keyword evidence="3" id="KW-0786">Thiamine pyrophosphate</keyword>
<dbReference type="Gene3D" id="3.40.50.920">
    <property type="match status" value="1"/>
</dbReference>
<dbReference type="Pfam" id="PF02779">
    <property type="entry name" value="Transket_pyr"/>
    <property type="match status" value="1"/>
</dbReference>
<accession>A0A0S6WBA2</accession>
<evidence type="ECO:0000256" key="3">
    <source>
        <dbReference type="ARBA" id="ARBA00023052"/>
    </source>
</evidence>
<dbReference type="NCBIfam" id="NF006667">
    <property type="entry name" value="PRK09212.1"/>
    <property type="match status" value="1"/>
</dbReference>
<dbReference type="CDD" id="cd07036">
    <property type="entry name" value="TPP_PYR_E1-PDHc-beta_like"/>
    <property type="match status" value="1"/>
</dbReference>
<dbReference type="PANTHER" id="PTHR43257:SF2">
    <property type="entry name" value="PYRUVATE DEHYDROGENASE E1 COMPONENT SUBUNIT BETA"/>
    <property type="match status" value="1"/>
</dbReference>
<dbReference type="AlphaFoldDB" id="A0A0S6WBA2"/>
<evidence type="ECO:0000313" key="5">
    <source>
        <dbReference type="EMBL" id="GAK55617.1"/>
    </source>
</evidence>
<dbReference type="SMART" id="SM00861">
    <property type="entry name" value="Transket_pyr"/>
    <property type="match status" value="1"/>
</dbReference>
<dbReference type="InterPro" id="IPR005475">
    <property type="entry name" value="Transketolase-like_Pyr-bd"/>
</dbReference>
<comment type="cofactor">
    <cofactor evidence="1">
        <name>thiamine diphosphate</name>
        <dbReference type="ChEBI" id="CHEBI:58937"/>
    </cofactor>
</comment>
<evidence type="ECO:0000313" key="6">
    <source>
        <dbReference type="Proteomes" id="UP000030661"/>
    </source>
</evidence>
<dbReference type="SUPFAM" id="SSF52518">
    <property type="entry name" value="Thiamin diphosphate-binding fold (THDP-binding)"/>
    <property type="match status" value="1"/>
</dbReference>
<evidence type="ECO:0000256" key="2">
    <source>
        <dbReference type="ARBA" id="ARBA00023002"/>
    </source>
</evidence>
<dbReference type="FunFam" id="3.40.50.920:FF:000001">
    <property type="entry name" value="Pyruvate dehydrogenase E1 beta subunit"/>
    <property type="match status" value="1"/>
</dbReference>
<keyword evidence="2" id="KW-0560">Oxidoreductase</keyword>
<dbReference type="InterPro" id="IPR009014">
    <property type="entry name" value="Transketo_C/PFOR_II"/>
</dbReference>
<name>A0A0S6WBA2_VECG1</name>
<dbReference type="InterPro" id="IPR029061">
    <property type="entry name" value="THDP-binding"/>
</dbReference>
<dbReference type="Gene3D" id="3.40.50.970">
    <property type="match status" value="1"/>
</dbReference>
<dbReference type="Pfam" id="PF02780">
    <property type="entry name" value="Transketolase_C"/>
    <property type="match status" value="1"/>
</dbReference>
<dbReference type="GO" id="GO:0016491">
    <property type="term" value="F:oxidoreductase activity"/>
    <property type="evidence" value="ECO:0007669"/>
    <property type="project" value="UniProtKB-KW"/>
</dbReference>
<proteinExistence type="predicted"/>